<accession>A0A9Q5VHZ7</accession>
<evidence type="ECO:0000313" key="6">
    <source>
        <dbReference type="Proteomes" id="UP000422232"/>
    </source>
</evidence>
<sequence length="519" mass="58264">MKNKIVSMLILAAANLITHAAPNNMTIPIELTQDAFNYINPSKINDTVISAAKAKKMQTYFRKQYFYQWSNKANQQYFYYVPGVESSKNNILQLEENTIKFYQGKVGYDKNYQLHKNDWIAAISDNMNLASFPNVPCQNPNSSDTNSCLGIIVKNAQVRSLPSSDAFYHDFTTPGEGYPFDYLQLSALWIGTPVMLMQTTQDGQWILIKGQGTMGWVPIASVAKVTPKFITFWQNAKFVTPLERRQNLFIKENNIGSLVIQAGSVLAAHNKIMQIPMSPWVIYIPTRGKDGYAKLINIKQNRLNVSPWPISPTYKNFANQINNLSEMPYGWGGKDLNNDCSGLLRRLFTSFGIWLPRSSLWQADYAGKKYSLYGQTQAERKDWLINQQGPSQLIPFMSLISFGNSEEKTSHIALYLGTTQYNKEKTAIMFHAPWGVPMTNNNTKESGRALVAQSLISPVGMGDALFAGVSAQGWSLSSLWDKVGFNVTILTESPNKQLLQQQNALGAEATNAKDYIISK</sequence>
<organism evidence="5 6">
    <name type="scientific">Piscirickettsia salmonis</name>
    <dbReference type="NCBI Taxonomy" id="1238"/>
    <lineage>
        <taxon>Bacteria</taxon>
        <taxon>Pseudomonadati</taxon>
        <taxon>Pseudomonadota</taxon>
        <taxon>Gammaproteobacteria</taxon>
        <taxon>Thiotrichales</taxon>
        <taxon>Piscirickettsiaceae</taxon>
        <taxon>Piscirickettsia</taxon>
    </lineage>
</organism>
<evidence type="ECO:0000256" key="1">
    <source>
        <dbReference type="ARBA" id="ARBA00007074"/>
    </source>
</evidence>
<evidence type="ECO:0000256" key="3">
    <source>
        <dbReference type="ARBA" id="ARBA00022801"/>
    </source>
</evidence>
<dbReference type="SUPFAM" id="SSF54001">
    <property type="entry name" value="Cysteine proteinases"/>
    <property type="match status" value="1"/>
</dbReference>
<evidence type="ECO:0000313" key="5">
    <source>
        <dbReference type="EMBL" id="QGO06112.1"/>
    </source>
</evidence>
<dbReference type="InterPro" id="IPR025606">
    <property type="entry name" value="NLPC/P60_N_dom"/>
</dbReference>
<dbReference type="RefSeq" id="WP_016209827.1">
    <property type="nucleotide sequence ID" value="NZ_CP012413.1"/>
</dbReference>
<dbReference type="GO" id="GO:0006508">
    <property type="term" value="P:proteolysis"/>
    <property type="evidence" value="ECO:0007669"/>
    <property type="project" value="UniProtKB-KW"/>
</dbReference>
<dbReference type="EMBL" id="CP038908">
    <property type="protein sequence ID" value="QGO06112.1"/>
    <property type="molecule type" value="Genomic_DNA"/>
</dbReference>
<dbReference type="Proteomes" id="UP000422232">
    <property type="component" value="Chromosome"/>
</dbReference>
<dbReference type="InterPro" id="IPR000064">
    <property type="entry name" value="NLP_P60_dom"/>
</dbReference>
<keyword evidence="6" id="KW-1185">Reference proteome</keyword>
<dbReference type="PROSITE" id="PS51935">
    <property type="entry name" value="NLPC_P60"/>
    <property type="match status" value="1"/>
</dbReference>
<dbReference type="AlphaFoldDB" id="A0A9Q5VHZ7"/>
<dbReference type="Pfam" id="PF12912">
    <property type="entry name" value="N_NLPC_P60"/>
    <property type="match status" value="1"/>
</dbReference>
<dbReference type="InterPro" id="IPR038765">
    <property type="entry name" value="Papain-like_cys_pep_sf"/>
</dbReference>
<protein>
    <submittedName>
        <fullName evidence="5">SH3 domain of the SH3b1 type</fullName>
    </submittedName>
</protein>
<dbReference type="GO" id="GO:0008234">
    <property type="term" value="F:cysteine-type peptidase activity"/>
    <property type="evidence" value="ECO:0007669"/>
    <property type="project" value="UniProtKB-KW"/>
</dbReference>
<keyword evidence="4" id="KW-0788">Thiol protease</keyword>
<dbReference type="InterPro" id="IPR027017">
    <property type="entry name" value="P60_peptidase_YkfC"/>
</dbReference>
<dbReference type="InterPro" id="IPR039439">
    <property type="entry name" value="SH3b1_dom"/>
</dbReference>
<name>A0A9Q5VHZ7_PISSA</name>
<keyword evidence="3" id="KW-0378">Hydrolase</keyword>
<dbReference type="PIRSF" id="PIRSF019015">
    <property type="entry name" value="P60_peptidase_YkfC"/>
    <property type="match status" value="1"/>
</dbReference>
<keyword evidence="2" id="KW-0645">Protease</keyword>
<reference evidence="5 6" key="1">
    <citation type="submission" date="2019-04" db="EMBL/GenBank/DDBJ databases">
        <title>Complete genome sequencing of Piscirickettsia salmonis strain Psal-009.</title>
        <authorList>
            <person name="Schober I."/>
            <person name="Bunk B."/>
            <person name="Sproer C."/>
            <person name="Carril G.P."/>
            <person name="Riedel T."/>
            <person name="Flores-Herrera P.A."/>
            <person name="Nourdin-Galindo G."/>
            <person name="Marshall S.H."/>
            <person name="Overmann J."/>
        </authorList>
    </citation>
    <scope>NUCLEOTIDE SEQUENCE [LARGE SCALE GENOMIC DNA]</scope>
    <source>
        <strain evidence="5 6">Psal-009</strain>
    </source>
</reference>
<dbReference type="Pfam" id="PF12913">
    <property type="entry name" value="SH3_6"/>
    <property type="match status" value="1"/>
</dbReference>
<dbReference type="GeneID" id="66741373"/>
<gene>
    <name evidence="5" type="ORF">Psal009_02014</name>
</gene>
<dbReference type="Gene3D" id="3.90.1720.10">
    <property type="entry name" value="endopeptidase domain like (from Nostoc punctiforme)"/>
    <property type="match status" value="1"/>
</dbReference>
<evidence type="ECO:0000256" key="4">
    <source>
        <dbReference type="ARBA" id="ARBA00022807"/>
    </source>
</evidence>
<proteinExistence type="inferred from homology"/>
<evidence type="ECO:0000256" key="2">
    <source>
        <dbReference type="ARBA" id="ARBA00022670"/>
    </source>
</evidence>
<comment type="similarity">
    <text evidence="1">Belongs to the peptidase C40 family.</text>
</comment>
<dbReference type="Pfam" id="PF00877">
    <property type="entry name" value="NLPC_P60"/>
    <property type="match status" value="1"/>
</dbReference>